<dbReference type="HOGENOM" id="CLU_007383_6_8_1"/>
<evidence type="ECO:0000259" key="2">
    <source>
        <dbReference type="Pfam" id="PF01073"/>
    </source>
</evidence>
<dbReference type="SUPFAM" id="SSF51735">
    <property type="entry name" value="NAD(P)-binding Rossmann-fold domains"/>
    <property type="match status" value="1"/>
</dbReference>
<dbReference type="OrthoDB" id="10058185at2759"/>
<reference evidence="4 5" key="1">
    <citation type="journal article" date="2014" name="BMC Genomics">
        <title>Genome and secretome analysis of the hemibiotrophic fungal pathogen, Moniliophthora roreri, which causes frosty pod rot disease of cacao: mechanisms of the biotrophic and necrotrophic phases.</title>
        <authorList>
            <person name="Meinhardt L.W."/>
            <person name="Costa G.G.L."/>
            <person name="Thomazella D.P.T."/>
            <person name="Teixeira P.J.P.L."/>
            <person name="Carazzolle M.F."/>
            <person name="Schuster S.C."/>
            <person name="Carlson J.E."/>
            <person name="Guiltinan M.J."/>
            <person name="Mieczkowski P."/>
            <person name="Farmer A."/>
            <person name="Ramaraj T."/>
            <person name="Crozier J."/>
            <person name="Davis R.E."/>
            <person name="Shao J."/>
            <person name="Melnick R.L."/>
            <person name="Pereira G.A.G."/>
            <person name="Bailey B.A."/>
        </authorList>
    </citation>
    <scope>NUCLEOTIDE SEQUENCE [LARGE SCALE GENOMIC DNA]</scope>
    <source>
        <strain evidence="4 5">MCA 2997</strain>
    </source>
</reference>
<feature type="domain" description="NAD-dependent epimerase/dehydratase" evidence="3">
    <location>
        <begin position="10"/>
        <end position="92"/>
    </location>
</feature>
<organism evidence="4 5">
    <name type="scientific">Moniliophthora roreri (strain MCA 2997)</name>
    <name type="common">Cocoa frosty pod rot fungus</name>
    <name type="synonym">Crinipellis roreri</name>
    <dbReference type="NCBI Taxonomy" id="1381753"/>
    <lineage>
        <taxon>Eukaryota</taxon>
        <taxon>Fungi</taxon>
        <taxon>Dikarya</taxon>
        <taxon>Basidiomycota</taxon>
        <taxon>Agaricomycotina</taxon>
        <taxon>Agaricomycetes</taxon>
        <taxon>Agaricomycetidae</taxon>
        <taxon>Agaricales</taxon>
        <taxon>Marasmiineae</taxon>
        <taxon>Marasmiaceae</taxon>
        <taxon>Moniliophthora</taxon>
    </lineage>
</organism>
<dbReference type="STRING" id="1381753.V2WTN9"/>
<evidence type="ECO:0000256" key="1">
    <source>
        <dbReference type="SAM" id="SignalP"/>
    </source>
</evidence>
<dbReference type="GO" id="GO:0006694">
    <property type="term" value="P:steroid biosynthetic process"/>
    <property type="evidence" value="ECO:0007669"/>
    <property type="project" value="InterPro"/>
</dbReference>
<name>V2WTN9_MONRO</name>
<protein>
    <submittedName>
        <fullName evidence="4">C-3 sterol dehydrogenase</fullName>
    </submittedName>
</protein>
<dbReference type="InterPro" id="IPR036291">
    <property type="entry name" value="NAD(P)-bd_dom_sf"/>
</dbReference>
<feature type="chain" id="PRO_5004711875" evidence="1">
    <location>
        <begin position="20"/>
        <end position="267"/>
    </location>
</feature>
<accession>V2WTN9</accession>
<comment type="caution">
    <text evidence="4">The sequence shown here is derived from an EMBL/GenBank/DDBJ whole genome shotgun (WGS) entry which is preliminary data.</text>
</comment>
<dbReference type="InterPro" id="IPR002225">
    <property type="entry name" value="3Beta_OHSteriod_DH/Estase"/>
</dbReference>
<dbReference type="Gene3D" id="3.40.50.720">
    <property type="entry name" value="NAD(P)-binding Rossmann-like Domain"/>
    <property type="match status" value="2"/>
</dbReference>
<dbReference type="EMBL" id="AWSO01000466">
    <property type="protein sequence ID" value="ESK90193.1"/>
    <property type="molecule type" value="Genomic_DNA"/>
</dbReference>
<evidence type="ECO:0000259" key="3">
    <source>
        <dbReference type="Pfam" id="PF01370"/>
    </source>
</evidence>
<feature type="domain" description="3-beta hydroxysteroid dehydrogenase/isomerase" evidence="2">
    <location>
        <begin position="123"/>
        <end position="202"/>
    </location>
</feature>
<feature type="signal peptide" evidence="1">
    <location>
        <begin position="1"/>
        <end position="19"/>
    </location>
</feature>
<dbReference type="AlphaFoldDB" id="V2WTN9"/>
<keyword evidence="1" id="KW-0732">Signal</keyword>
<gene>
    <name evidence="4" type="ORF">Moror_7758</name>
</gene>
<evidence type="ECO:0000313" key="5">
    <source>
        <dbReference type="Proteomes" id="UP000017559"/>
    </source>
</evidence>
<sequence length="267" mass="30084">MCSLVISSIGFLGSHIVEALKNCVGNSNQVIGVLDIVKPLDNKVIAGVEYFEGDIVDEARTIEILKSFWPDIVFHTAPPIHSLPNQLSIPKQEYNAYHHTKAIAEKLVPGQNVSMINRWIWQMAQAFENGQHNIQIGNNANPVDYAYAGNVAYVHVLAGEQLLSNSDKVAGEMFFMTNSQPMPQWDFHQLVFRELGDNSLKKIVVLPHWLRMIMATIAELWSKITGTLVNLMCFTVKFVTSVQWYNIDKARRLLNYDSPVSLEEGVK</sequence>
<dbReference type="KEGG" id="mrr:Moror_7758"/>
<dbReference type="Pfam" id="PF01370">
    <property type="entry name" value="Epimerase"/>
    <property type="match status" value="1"/>
</dbReference>
<dbReference type="Pfam" id="PF01073">
    <property type="entry name" value="3Beta_HSD"/>
    <property type="match status" value="1"/>
</dbReference>
<keyword evidence="5" id="KW-1185">Reference proteome</keyword>
<proteinExistence type="predicted"/>
<dbReference type="InterPro" id="IPR001509">
    <property type="entry name" value="Epimerase_deHydtase"/>
</dbReference>
<evidence type="ECO:0000313" key="4">
    <source>
        <dbReference type="EMBL" id="ESK90193.1"/>
    </source>
</evidence>
<dbReference type="GO" id="GO:0016616">
    <property type="term" value="F:oxidoreductase activity, acting on the CH-OH group of donors, NAD or NADP as acceptor"/>
    <property type="evidence" value="ECO:0007669"/>
    <property type="project" value="InterPro"/>
</dbReference>
<dbReference type="Proteomes" id="UP000017559">
    <property type="component" value="Unassembled WGS sequence"/>
</dbReference>